<evidence type="ECO:0000313" key="2">
    <source>
        <dbReference type="Proteomes" id="UP001597083"/>
    </source>
</evidence>
<dbReference type="EMBL" id="JBHTIR010003358">
    <property type="protein sequence ID" value="MFD0855077.1"/>
    <property type="molecule type" value="Genomic_DNA"/>
</dbReference>
<evidence type="ECO:0000313" key="1">
    <source>
        <dbReference type="EMBL" id="MFD0855077.1"/>
    </source>
</evidence>
<dbReference type="Proteomes" id="UP001597083">
    <property type="component" value="Unassembled WGS sequence"/>
</dbReference>
<proteinExistence type="predicted"/>
<gene>
    <name evidence="1" type="ORF">ACFQ07_22745</name>
</gene>
<sequence>MPGHFSQIWPGRDDPFAVRMNAMPMLVASRTLTDTSAWANSTLIDGDLIDALKRRRHDVIVTGSLSVVHPPAAALPRAAELVSLAAPGAGRLGYFLLKVLFAQR</sequence>
<comment type="caution">
    <text evidence="1">The sequence shown here is derived from an EMBL/GenBank/DDBJ whole genome shotgun (WGS) entry which is preliminary data.</text>
</comment>
<reference evidence="2" key="1">
    <citation type="journal article" date="2019" name="Int. J. Syst. Evol. Microbiol.">
        <title>The Global Catalogue of Microorganisms (GCM) 10K type strain sequencing project: providing services to taxonomists for standard genome sequencing and annotation.</title>
        <authorList>
            <consortium name="The Broad Institute Genomics Platform"/>
            <consortium name="The Broad Institute Genome Sequencing Center for Infectious Disease"/>
            <person name="Wu L."/>
            <person name="Ma J."/>
        </authorList>
    </citation>
    <scope>NUCLEOTIDE SEQUENCE [LARGE SCALE GENOMIC DNA]</scope>
    <source>
        <strain evidence="2">JCM 31696</strain>
    </source>
</reference>
<evidence type="ECO:0008006" key="3">
    <source>
        <dbReference type="Google" id="ProtNLM"/>
    </source>
</evidence>
<keyword evidence="2" id="KW-1185">Reference proteome</keyword>
<accession>A0ABW3CN92</accession>
<protein>
    <recommendedName>
        <fullName evidence="3">Bacterial bifunctional deaminase-reductase C-terminal domain-containing protein</fullName>
    </recommendedName>
</protein>
<organism evidence="1 2">
    <name type="scientific">Actinomadura adrarensis</name>
    <dbReference type="NCBI Taxonomy" id="1819600"/>
    <lineage>
        <taxon>Bacteria</taxon>
        <taxon>Bacillati</taxon>
        <taxon>Actinomycetota</taxon>
        <taxon>Actinomycetes</taxon>
        <taxon>Streptosporangiales</taxon>
        <taxon>Thermomonosporaceae</taxon>
        <taxon>Actinomadura</taxon>
    </lineage>
</organism>
<name>A0ABW3CN92_9ACTN</name>